<dbReference type="EMBL" id="KQ090153">
    <property type="protein sequence ID" value="KMT05588.1"/>
    <property type="molecule type" value="Genomic_DNA"/>
</dbReference>
<accession>A0A0J8C091</accession>
<dbReference type="Proteomes" id="UP000035740">
    <property type="component" value="Chromosome 7"/>
</dbReference>
<reference evidence="1 2" key="1">
    <citation type="journal article" date="2014" name="Nature">
        <title>The genome of the recently domesticated crop plant sugar beet (Beta vulgaris).</title>
        <authorList>
            <person name="Dohm J.C."/>
            <person name="Minoche A.E."/>
            <person name="Holtgrawe D."/>
            <person name="Capella-Gutierrez S."/>
            <person name="Zakrzewski F."/>
            <person name="Tafer H."/>
            <person name="Rupp O."/>
            <person name="Sorensen T.R."/>
            <person name="Stracke R."/>
            <person name="Reinhardt R."/>
            <person name="Goesmann A."/>
            <person name="Kraft T."/>
            <person name="Schulz B."/>
            <person name="Stadler P.F."/>
            <person name="Schmidt T."/>
            <person name="Gabaldon T."/>
            <person name="Lehrach H."/>
            <person name="Weisshaar B."/>
            <person name="Himmelbauer H."/>
        </authorList>
    </citation>
    <scope>NUCLEOTIDE SEQUENCE [LARGE SCALE GENOMIC DNA]</scope>
    <source>
        <tissue evidence="1">Taproot</tissue>
    </source>
</reference>
<organism evidence="1 2">
    <name type="scientific">Beta vulgaris subsp. vulgaris</name>
    <name type="common">Beet</name>
    <dbReference type="NCBI Taxonomy" id="3555"/>
    <lineage>
        <taxon>Eukaryota</taxon>
        <taxon>Viridiplantae</taxon>
        <taxon>Streptophyta</taxon>
        <taxon>Embryophyta</taxon>
        <taxon>Tracheophyta</taxon>
        <taxon>Spermatophyta</taxon>
        <taxon>Magnoliopsida</taxon>
        <taxon>eudicotyledons</taxon>
        <taxon>Gunneridae</taxon>
        <taxon>Pentapetalae</taxon>
        <taxon>Caryophyllales</taxon>
        <taxon>Chenopodiaceae</taxon>
        <taxon>Betoideae</taxon>
        <taxon>Beta</taxon>
    </lineage>
</organism>
<dbReference type="Gramene" id="KMT05588">
    <property type="protein sequence ID" value="KMT05588"/>
    <property type="gene ID" value="BVRB_7g168310"/>
</dbReference>
<evidence type="ECO:0000313" key="1">
    <source>
        <dbReference type="EMBL" id="KMT05588.1"/>
    </source>
</evidence>
<dbReference type="AlphaFoldDB" id="A0A0J8C091"/>
<sequence>MKLKLVLFTPYINPSLAPKGDQKLSAIYSTFATCKRQIPIS</sequence>
<gene>
    <name evidence="1" type="ORF">BVRB_7g168310</name>
</gene>
<proteinExistence type="predicted"/>
<keyword evidence="2" id="KW-1185">Reference proteome</keyword>
<protein>
    <submittedName>
        <fullName evidence="1">Uncharacterized protein</fullName>
    </submittedName>
</protein>
<evidence type="ECO:0000313" key="2">
    <source>
        <dbReference type="Proteomes" id="UP000035740"/>
    </source>
</evidence>
<name>A0A0J8C091_BETVV</name>